<dbReference type="EMBL" id="GBXM01025959">
    <property type="protein sequence ID" value="JAH82618.1"/>
    <property type="molecule type" value="Transcribed_RNA"/>
</dbReference>
<name>A0A0E9VZF5_ANGAN</name>
<sequence length="50" mass="5835">MNKALSRGCNLPQITAFINHREKIVYRKCNQNLQKRRKQPAMGTLFSLNC</sequence>
<reference evidence="1" key="2">
    <citation type="journal article" date="2015" name="Fish Shellfish Immunol.">
        <title>Early steps in the European eel (Anguilla anguilla)-Vibrio vulnificus interaction in the gills: Role of the RtxA13 toxin.</title>
        <authorList>
            <person name="Callol A."/>
            <person name="Pajuelo D."/>
            <person name="Ebbesson L."/>
            <person name="Teles M."/>
            <person name="MacKenzie S."/>
            <person name="Amaro C."/>
        </authorList>
    </citation>
    <scope>NUCLEOTIDE SEQUENCE</scope>
</reference>
<reference evidence="1" key="1">
    <citation type="submission" date="2014-11" db="EMBL/GenBank/DDBJ databases">
        <authorList>
            <person name="Amaro Gonzalez C."/>
        </authorList>
    </citation>
    <scope>NUCLEOTIDE SEQUENCE</scope>
</reference>
<protein>
    <submittedName>
        <fullName evidence="1">Uncharacterized protein</fullName>
    </submittedName>
</protein>
<dbReference type="AlphaFoldDB" id="A0A0E9VZF5"/>
<proteinExistence type="predicted"/>
<evidence type="ECO:0000313" key="1">
    <source>
        <dbReference type="EMBL" id="JAH82618.1"/>
    </source>
</evidence>
<accession>A0A0E9VZF5</accession>
<organism evidence="1">
    <name type="scientific">Anguilla anguilla</name>
    <name type="common">European freshwater eel</name>
    <name type="synonym">Muraena anguilla</name>
    <dbReference type="NCBI Taxonomy" id="7936"/>
    <lineage>
        <taxon>Eukaryota</taxon>
        <taxon>Metazoa</taxon>
        <taxon>Chordata</taxon>
        <taxon>Craniata</taxon>
        <taxon>Vertebrata</taxon>
        <taxon>Euteleostomi</taxon>
        <taxon>Actinopterygii</taxon>
        <taxon>Neopterygii</taxon>
        <taxon>Teleostei</taxon>
        <taxon>Anguilliformes</taxon>
        <taxon>Anguillidae</taxon>
        <taxon>Anguilla</taxon>
    </lineage>
</organism>